<evidence type="ECO:0000313" key="3">
    <source>
        <dbReference type="Proteomes" id="UP000761534"/>
    </source>
</evidence>
<comment type="caution">
    <text evidence="2">The sequence shown here is derived from an EMBL/GenBank/DDBJ whole genome shotgun (WGS) entry which is preliminary data.</text>
</comment>
<dbReference type="PROSITE" id="PS51471">
    <property type="entry name" value="FE2OG_OXY"/>
    <property type="match status" value="1"/>
</dbReference>
<dbReference type="InterPro" id="IPR032854">
    <property type="entry name" value="ALKBH3"/>
</dbReference>
<dbReference type="PANTHER" id="PTHR31212:SF4">
    <property type="entry name" value="ALPHA-KETOGLUTARATE-DEPENDENT DIOXYGENASE ALKB HOMOLOG 3"/>
    <property type="match status" value="1"/>
</dbReference>
<accession>A0A642VB26</accession>
<dbReference type="PANTHER" id="PTHR31212">
    <property type="entry name" value="ALPHA-KETOGLUTARATE-DEPENDENT DIOXYGENASE ALKB HOMOLOG 3"/>
    <property type="match status" value="1"/>
</dbReference>
<evidence type="ECO:0000313" key="2">
    <source>
        <dbReference type="EMBL" id="KAA8917003.1"/>
    </source>
</evidence>
<dbReference type="CDD" id="cd14279">
    <property type="entry name" value="CUE"/>
    <property type="match status" value="1"/>
</dbReference>
<protein>
    <recommendedName>
        <fullName evidence="1">Fe2OG dioxygenase domain-containing protein</fullName>
    </recommendedName>
</protein>
<dbReference type="Gene3D" id="2.60.120.590">
    <property type="entry name" value="Alpha-ketoglutarate-dependent dioxygenase AlkB-like"/>
    <property type="match status" value="1"/>
</dbReference>
<gene>
    <name evidence="2" type="ORF">TRICI_000843</name>
</gene>
<dbReference type="VEuPathDB" id="FungiDB:TRICI_000843"/>
<reference evidence="2" key="1">
    <citation type="journal article" date="2019" name="G3 (Bethesda)">
        <title>Genome Assemblies of Two Rare Opportunistic Yeast Pathogens: Diutina rugosa (syn. Candida rugosa) and Trichomonascus ciferrii (syn. Candida ciferrii).</title>
        <authorList>
            <person name="Mixao V."/>
            <person name="Saus E."/>
            <person name="Hansen A.P."/>
            <person name="Lass-Florl C."/>
            <person name="Gabaldon T."/>
        </authorList>
    </citation>
    <scope>NUCLEOTIDE SEQUENCE</scope>
    <source>
        <strain evidence="2">CBS 4856</strain>
    </source>
</reference>
<dbReference type="GO" id="GO:0006307">
    <property type="term" value="P:DNA alkylation repair"/>
    <property type="evidence" value="ECO:0007669"/>
    <property type="project" value="InterPro"/>
</dbReference>
<evidence type="ECO:0000259" key="1">
    <source>
        <dbReference type="PROSITE" id="PS51471"/>
    </source>
</evidence>
<feature type="domain" description="Fe2OG dioxygenase" evidence="1">
    <location>
        <begin position="206"/>
        <end position="312"/>
    </location>
</feature>
<dbReference type="GO" id="GO:0051213">
    <property type="term" value="F:dioxygenase activity"/>
    <property type="evidence" value="ECO:0007669"/>
    <property type="project" value="InterPro"/>
</dbReference>
<dbReference type="SUPFAM" id="SSF51197">
    <property type="entry name" value="Clavaminate synthase-like"/>
    <property type="match status" value="1"/>
</dbReference>
<dbReference type="InterPro" id="IPR005123">
    <property type="entry name" value="Oxoglu/Fe-dep_dioxygenase_dom"/>
</dbReference>
<dbReference type="AlphaFoldDB" id="A0A642VB26"/>
<dbReference type="InterPro" id="IPR027450">
    <property type="entry name" value="AlkB-like"/>
</dbReference>
<organism evidence="2 3">
    <name type="scientific">Trichomonascus ciferrii</name>
    <dbReference type="NCBI Taxonomy" id="44093"/>
    <lineage>
        <taxon>Eukaryota</taxon>
        <taxon>Fungi</taxon>
        <taxon>Dikarya</taxon>
        <taxon>Ascomycota</taxon>
        <taxon>Saccharomycotina</taxon>
        <taxon>Dipodascomycetes</taxon>
        <taxon>Dipodascales</taxon>
        <taxon>Trichomonascaceae</taxon>
        <taxon>Trichomonascus</taxon>
        <taxon>Trichomonascus ciferrii complex</taxon>
    </lineage>
</organism>
<dbReference type="EMBL" id="SWFS01000071">
    <property type="protein sequence ID" value="KAA8917003.1"/>
    <property type="molecule type" value="Genomic_DNA"/>
</dbReference>
<dbReference type="OrthoDB" id="545910at2759"/>
<dbReference type="Pfam" id="PF13532">
    <property type="entry name" value="2OG-FeII_Oxy_2"/>
    <property type="match status" value="1"/>
</dbReference>
<keyword evidence="3" id="KW-1185">Reference proteome</keyword>
<dbReference type="Proteomes" id="UP000761534">
    <property type="component" value="Unassembled WGS sequence"/>
</dbReference>
<name>A0A642VB26_9ASCO</name>
<sequence>MGDEKETTEEKIVKLQTSFPESSAEALLELLISCDGDTERVKELLGVKKNGRGISVQSTLKRFMMPTAGEDERVFKRLDTGIKGKTYHVYDPDEVKKLLPCTFHLKLFPKELADKLLQVLLKDSESWKSREFYLFERKVKSHHTTALYAEAEGFTTKDATYNGLPAMHVHPFSKELVEARNIVQDIVNEEIIKRGLAKHQYQGEWVSEIAVCNKYEGPEETVGYHSDQMTHLGPHCVIASVSLGATREFRLKDRHDREKSTISIHVPHNSMVIMHAGCQEEYKHSLVPTTDAITPHPISGTTRINITFRMYLDDFKTEKLPRCECNYPMLLRTTIAKDHNYKYIWQCSGAYNNKIGCSKIIWPSFKENVLDTS</sequence>
<dbReference type="InterPro" id="IPR037151">
    <property type="entry name" value="AlkB-like_sf"/>
</dbReference>
<proteinExistence type="predicted"/>